<evidence type="ECO:0000313" key="4">
    <source>
        <dbReference type="Proteomes" id="UP000006512"/>
    </source>
</evidence>
<dbReference type="EMBL" id="GL883077">
    <property type="protein sequence ID" value="EGF93701.1"/>
    <property type="molecule type" value="Genomic_DNA"/>
</dbReference>
<sequence>MRDFPSGRGGFGRHGGHHESHGSHRFGGRGRREGRGFGPGGLRLVLLKFISEKPSHGYELIKSIEDEFQGAYAPSPGIVYPALSWLEDGGFIVIAADADNRKVATITEAGQALLSERAADLDRLFEAMADKPGSHDDYAPLYRAMDNLKAALRTRAVRPMAKSEIENVVDWIDDLAKKIERS</sequence>
<evidence type="ECO:0000256" key="1">
    <source>
        <dbReference type="SAM" id="MobiDB-lite"/>
    </source>
</evidence>
<dbReference type="InterPro" id="IPR036390">
    <property type="entry name" value="WH_DNA-bd_sf"/>
</dbReference>
<feature type="domain" description="Transcription regulator PadR N-terminal" evidence="2">
    <location>
        <begin position="46"/>
        <end position="115"/>
    </location>
</feature>
<name>F4QGM0_9CAUL</name>
<gene>
    <name evidence="3" type="ORF">ABI_21430</name>
</gene>
<dbReference type="HOGENOM" id="CLU_063440_1_0_5"/>
<dbReference type="Gene3D" id="1.10.10.10">
    <property type="entry name" value="Winged helix-like DNA-binding domain superfamily/Winged helix DNA-binding domain"/>
    <property type="match status" value="1"/>
</dbReference>
<dbReference type="RefSeq" id="WP_006272903.1">
    <property type="nucleotide sequence ID" value="NZ_GL883077.1"/>
</dbReference>
<accession>F4QGM0</accession>
<dbReference type="eggNOG" id="COG1695">
    <property type="taxonomic scope" value="Bacteria"/>
</dbReference>
<reference evidence="4" key="1">
    <citation type="submission" date="2011-03" db="EMBL/GenBank/DDBJ databases">
        <title>Draft genome sequence of Brevundimonas diminuta.</title>
        <authorList>
            <person name="Brown P.J.B."/>
            <person name="Buechlein A."/>
            <person name="Hemmerich C."/>
            <person name="Brun Y.V."/>
        </authorList>
    </citation>
    <scope>NUCLEOTIDE SEQUENCE [LARGE SCALE GENOMIC DNA]</scope>
    <source>
        <strain evidence="4">C19</strain>
    </source>
</reference>
<organism evidence="3 4">
    <name type="scientific">Asticcacaulis biprosthecium C19</name>
    <dbReference type="NCBI Taxonomy" id="715226"/>
    <lineage>
        <taxon>Bacteria</taxon>
        <taxon>Pseudomonadati</taxon>
        <taxon>Pseudomonadota</taxon>
        <taxon>Alphaproteobacteria</taxon>
        <taxon>Caulobacterales</taxon>
        <taxon>Caulobacteraceae</taxon>
        <taxon>Asticcacaulis</taxon>
    </lineage>
</organism>
<dbReference type="SUPFAM" id="SSF46785">
    <property type="entry name" value="Winged helix' DNA-binding domain"/>
    <property type="match status" value="1"/>
</dbReference>
<evidence type="ECO:0000313" key="3">
    <source>
        <dbReference type="EMBL" id="EGF93701.1"/>
    </source>
</evidence>
<dbReference type="STRING" id="715226.ABI_21430"/>
<dbReference type="Pfam" id="PF03551">
    <property type="entry name" value="PadR"/>
    <property type="match status" value="1"/>
</dbReference>
<dbReference type="InterPro" id="IPR005149">
    <property type="entry name" value="Tscrpt_reg_PadR_N"/>
</dbReference>
<dbReference type="InterPro" id="IPR036388">
    <property type="entry name" value="WH-like_DNA-bd_sf"/>
</dbReference>
<protein>
    <submittedName>
        <fullName evidence="3">Transcriptional regulator PadR-like family protein</fullName>
    </submittedName>
</protein>
<dbReference type="PANTHER" id="PTHR43252:SF7">
    <property type="entry name" value="TRANSCRIPTIONAL REGULATOR YQJI"/>
    <property type="match status" value="1"/>
</dbReference>
<dbReference type="OrthoDB" id="9814826at2"/>
<feature type="region of interest" description="Disordered" evidence="1">
    <location>
        <begin position="1"/>
        <end position="34"/>
    </location>
</feature>
<dbReference type="PANTHER" id="PTHR43252">
    <property type="entry name" value="TRANSCRIPTIONAL REGULATOR YQJI"/>
    <property type="match status" value="1"/>
</dbReference>
<proteinExistence type="predicted"/>
<evidence type="ECO:0000259" key="2">
    <source>
        <dbReference type="Pfam" id="PF03551"/>
    </source>
</evidence>
<dbReference type="Proteomes" id="UP000006512">
    <property type="component" value="Unassembled WGS sequence"/>
</dbReference>
<keyword evidence="4" id="KW-1185">Reference proteome</keyword>
<dbReference type="AlphaFoldDB" id="F4QGM0"/>